<evidence type="ECO:0000313" key="2">
    <source>
        <dbReference type="Proteomes" id="UP000250572"/>
    </source>
</evidence>
<dbReference type="EMBL" id="NHOQ01001926">
    <property type="protein sequence ID" value="PWA20829.1"/>
    <property type="molecule type" value="Genomic_DNA"/>
</dbReference>
<comment type="caution">
    <text evidence="1">The sequence shown here is derived from an EMBL/GenBank/DDBJ whole genome shotgun (WGS) entry which is preliminary data.</text>
</comment>
<keyword evidence="2" id="KW-1185">Reference proteome</keyword>
<gene>
    <name evidence="1" type="ORF">CCH79_00007376</name>
</gene>
<organism evidence="1 2">
    <name type="scientific">Gambusia affinis</name>
    <name type="common">Western mosquitofish</name>
    <name type="synonym">Heterandria affinis</name>
    <dbReference type="NCBI Taxonomy" id="33528"/>
    <lineage>
        <taxon>Eukaryota</taxon>
        <taxon>Metazoa</taxon>
        <taxon>Chordata</taxon>
        <taxon>Craniata</taxon>
        <taxon>Vertebrata</taxon>
        <taxon>Euteleostomi</taxon>
        <taxon>Actinopterygii</taxon>
        <taxon>Neopterygii</taxon>
        <taxon>Teleostei</taxon>
        <taxon>Neoteleostei</taxon>
        <taxon>Acanthomorphata</taxon>
        <taxon>Ovalentaria</taxon>
        <taxon>Atherinomorphae</taxon>
        <taxon>Cyprinodontiformes</taxon>
        <taxon>Poeciliidae</taxon>
        <taxon>Poeciliinae</taxon>
        <taxon>Gambusia</taxon>
    </lineage>
</organism>
<name>A0A315VD10_GAMAF</name>
<reference evidence="1 2" key="1">
    <citation type="journal article" date="2018" name="G3 (Bethesda)">
        <title>A High-Quality Reference Genome for the Invasive Mosquitofish Gambusia affinis Using a Chicago Library.</title>
        <authorList>
            <person name="Hoffberg S.L."/>
            <person name="Troendle N.J."/>
            <person name="Glenn T.C."/>
            <person name="Mahmud O."/>
            <person name="Louha S."/>
            <person name="Chalopin D."/>
            <person name="Bennetzen J.L."/>
            <person name="Mauricio R."/>
        </authorList>
    </citation>
    <scope>NUCLEOTIDE SEQUENCE [LARGE SCALE GENOMIC DNA]</scope>
    <source>
        <strain evidence="1">NE01/NJP1002.9</strain>
        <tissue evidence="1">Muscle</tissue>
    </source>
</reference>
<evidence type="ECO:0000313" key="1">
    <source>
        <dbReference type="EMBL" id="PWA20829.1"/>
    </source>
</evidence>
<feature type="non-terminal residue" evidence="1">
    <location>
        <position position="69"/>
    </location>
</feature>
<accession>A0A315VD10</accession>
<sequence>MTALIKTTTACSQREEDGSLANGKCCTRNSSHIALAQHPTKQTQTGVKNTAAALGIGLVEGSLAHVLLP</sequence>
<protein>
    <submittedName>
        <fullName evidence="1">Uncharacterized protein</fullName>
    </submittedName>
</protein>
<dbReference type="AlphaFoldDB" id="A0A315VD10"/>
<proteinExistence type="predicted"/>
<dbReference type="Proteomes" id="UP000250572">
    <property type="component" value="Unassembled WGS sequence"/>
</dbReference>